<evidence type="ECO:0000313" key="13">
    <source>
        <dbReference type="Proteomes" id="UP000004509"/>
    </source>
</evidence>
<dbReference type="SUPFAM" id="SSF117457">
    <property type="entry name" value="FumA C-terminal domain-like"/>
    <property type="match status" value="1"/>
</dbReference>
<dbReference type="Pfam" id="PF05681">
    <property type="entry name" value="Fumerase"/>
    <property type="match status" value="1"/>
</dbReference>
<protein>
    <submittedName>
        <fullName evidence="12">Hydrolyase, tartrate beta subunit/fumarate domain protein, Fe-S type</fullName>
        <ecNumber evidence="12">4.2.1.2</ecNumber>
    </submittedName>
</protein>
<evidence type="ECO:0000256" key="1">
    <source>
        <dbReference type="ARBA" id="ARBA00000929"/>
    </source>
</evidence>
<dbReference type="NCBIfam" id="TIGR00723">
    <property type="entry name" value="ttdB_fumA_fumB"/>
    <property type="match status" value="1"/>
</dbReference>
<dbReference type="EC" id="4.2.1.2" evidence="12"/>
<dbReference type="PANTHER" id="PTHR30389">
    <property type="entry name" value="FUMARATE HYDRATASE-RELATED"/>
    <property type="match status" value="1"/>
</dbReference>
<evidence type="ECO:0000259" key="11">
    <source>
        <dbReference type="Pfam" id="PF05683"/>
    </source>
</evidence>
<feature type="domain" description="Fe-S hydro-lyase tartrate dehydratase beta-type catalytic" evidence="11">
    <location>
        <begin position="380"/>
        <end position="565"/>
    </location>
</feature>
<keyword evidence="6" id="KW-0479">Metal-binding</keyword>
<dbReference type="AlphaFoldDB" id="C8PSZ3"/>
<keyword evidence="7" id="KW-0408">Iron</keyword>
<dbReference type="OrthoDB" id="9798978at2"/>
<sequence length="567" mass="60124">MEFEKIISAPGLAAEQRGQGLTVDGSVLAAFTEQAFKRLSFTFPQEHLESLVDVACDPASSENDRLVAVKLLENAVIAAKGTLPLCQDTGVAQVFAWKDAGVCTALTAAGGTVHFGSDEEAFTAGVGKAYKENNLRFSINIPSSLFDEKNSATNLPAQVDIFSTNGAGTGTAEYAGSSCSNGTGSDSTEPSYRFLFCAKGGGSSNKTDFTCATKALLNPQSFERFLKTKIAALGTAACPPYTIAVVIGGLSPEQNLQTLKLATTGYWDAAEALNKIGGSIRWTDTAGGVRPLRCRDWEERVLQIAAETGLGAQFGGSHLAAHARVFRLPRHGASCFASIGVSCNAHRNLVGYISREGAFLQKNVSDPRPFFEKAATYTAHTAAHHGEPVAVELSSIDAARAALSKYPVGQAFLFSGEILVARDAAHARWKALLESGKPLPDYTLHYPILYAGPAETPKGAVIGSFGPTTANRMDPYADDLMSRGAALITIAKGNRSELWRTACKKYGAFYLGTIGGAAALIAEKHITARKVLDYPDLGMEAVQLISVKDLPVFLITDDKGNDFYAAL</sequence>
<keyword evidence="8" id="KW-0411">Iron-sulfur</keyword>
<keyword evidence="4" id="KW-0004">4Fe-4S</keyword>
<keyword evidence="5" id="KW-0816">Tricarboxylic acid cycle</keyword>
<dbReference type="eggNOG" id="COG1951">
    <property type="taxonomic scope" value="Bacteria"/>
</dbReference>
<evidence type="ECO:0000256" key="9">
    <source>
        <dbReference type="ARBA" id="ARBA00023239"/>
    </source>
</evidence>
<comment type="pathway">
    <text evidence="2">Carbohydrate metabolism; tricarboxylic acid cycle; (S)-malate from fumarate: step 1/1.</text>
</comment>
<evidence type="ECO:0000256" key="2">
    <source>
        <dbReference type="ARBA" id="ARBA00004859"/>
    </source>
</evidence>
<gene>
    <name evidence="12" type="primary">fumB</name>
    <name evidence="12" type="ORF">TREVI0001_2229</name>
</gene>
<dbReference type="PANTHER" id="PTHR30389:SF0">
    <property type="entry name" value="FUMARATE HYDRATASE CLASS I, AEROBIC"/>
    <property type="match status" value="1"/>
</dbReference>
<dbReference type="Pfam" id="PF05683">
    <property type="entry name" value="Fumerase_C"/>
    <property type="match status" value="1"/>
</dbReference>
<evidence type="ECO:0000313" key="12">
    <source>
        <dbReference type="EMBL" id="EEV19428.1"/>
    </source>
</evidence>
<reference evidence="12 13" key="1">
    <citation type="submission" date="2009-07" db="EMBL/GenBank/DDBJ databases">
        <authorList>
            <person name="Madupu R."/>
            <person name="Sebastian Y."/>
            <person name="Durkin A.S."/>
            <person name="Torralba M."/>
            <person name="Methe B."/>
            <person name="Sutton G.G."/>
            <person name="Strausberg R.L."/>
            <person name="Nelson K.E."/>
        </authorList>
    </citation>
    <scope>NUCLEOTIDE SEQUENCE [LARGE SCALE GENOMIC DNA]</scope>
    <source>
        <strain evidence="12 13">ATCC 35580</strain>
    </source>
</reference>
<dbReference type="InterPro" id="IPR036660">
    <property type="entry name" value="Fe-S_hydroAse_TtdB_cat_sf"/>
</dbReference>
<dbReference type="InterPro" id="IPR051208">
    <property type="entry name" value="Class-I_Fumarase/Tartrate_DH"/>
</dbReference>
<dbReference type="RefSeq" id="WP_006189739.1">
    <property type="nucleotide sequence ID" value="NZ_ACYH01000058.1"/>
</dbReference>
<dbReference type="GO" id="GO:0051539">
    <property type="term" value="F:4 iron, 4 sulfur cluster binding"/>
    <property type="evidence" value="ECO:0007669"/>
    <property type="project" value="UniProtKB-KW"/>
</dbReference>
<organism evidence="12 13">
    <name type="scientific">Treponema vincentii ATCC 35580</name>
    <dbReference type="NCBI Taxonomy" id="596324"/>
    <lineage>
        <taxon>Bacteria</taxon>
        <taxon>Pseudomonadati</taxon>
        <taxon>Spirochaetota</taxon>
        <taxon>Spirochaetia</taxon>
        <taxon>Spirochaetales</taxon>
        <taxon>Treponemataceae</taxon>
        <taxon>Treponema</taxon>
    </lineage>
</organism>
<proteinExistence type="inferred from homology"/>
<accession>C8PSZ3</accession>
<dbReference type="GO" id="GO:0006099">
    <property type="term" value="P:tricarboxylic acid cycle"/>
    <property type="evidence" value="ECO:0007669"/>
    <property type="project" value="UniProtKB-KW"/>
</dbReference>
<evidence type="ECO:0000256" key="5">
    <source>
        <dbReference type="ARBA" id="ARBA00022532"/>
    </source>
</evidence>
<evidence type="ECO:0000256" key="3">
    <source>
        <dbReference type="ARBA" id="ARBA00008876"/>
    </source>
</evidence>
<comment type="similarity">
    <text evidence="3">Belongs to the class-I fumarase family.</text>
</comment>
<dbReference type="STRING" id="596324.TREVI0001_2229"/>
<dbReference type="Gene3D" id="3.20.130.10">
    <property type="entry name" value="Fe-S hydro-lyase, tartrate dehydratase beta-type, catalytic domain"/>
    <property type="match status" value="1"/>
</dbReference>
<evidence type="ECO:0000256" key="8">
    <source>
        <dbReference type="ARBA" id="ARBA00023014"/>
    </source>
</evidence>
<feature type="domain" description="Fe-S hydro-lyase tartrate dehydratase alpha-type catalytic" evidence="10">
    <location>
        <begin position="32"/>
        <end position="348"/>
    </location>
</feature>
<dbReference type="GO" id="GO:0004333">
    <property type="term" value="F:fumarate hydratase activity"/>
    <property type="evidence" value="ECO:0007669"/>
    <property type="project" value="UniProtKB-EC"/>
</dbReference>
<evidence type="ECO:0000259" key="10">
    <source>
        <dbReference type="Pfam" id="PF05681"/>
    </source>
</evidence>
<evidence type="ECO:0000256" key="6">
    <source>
        <dbReference type="ARBA" id="ARBA00022723"/>
    </source>
</evidence>
<comment type="caution">
    <text evidence="12">The sequence shown here is derived from an EMBL/GenBank/DDBJ whole genome shotgun (WGS) entry which is preliminary data.</text>
</comment>
<keyword evidence="9 12" id="KW-0456">Lyase</keyword>
<dbReference type="Proteomes" id="UP000004509">
    <property type="component" value="Unassembled WGS sequence"/>
</dbReference>
<dbReference type="InterPro" id="IPR004646">
    <property type="entry name" value="Fe-S_hydro-lyase_TtdA-typ_cat"/>
</dbReference>
<evidence type="ECO:0000256" key="7">
    <source>
        <dbReference type="ARBA" id="ARBA00023004"/>
    </source>
</evidence>
<dbReference type="GO" id="GO:0046872">
    <property type="term" value="F:metal ion binding"/>
    <property type="evidence" value="ECO:0007669"/>
    <property type="project" value="UniProtKB-KW"/>
</dbReference>
<comment type="catalytic activity">
    <reaction evidence="1">
        <text>(S)-malate = fumarate + H2O</text>
        <dbReference type="Rhea" id="RHEA:12460"/>
        <dbReference type="ChEBI" id="CHEBI:15377"/>
        <dbReference type="ChEBI" id="CHEBI:15589"/>
        <dbReference type="ChEBI" id="CHEBI:29806"/>
        <dbReference type="EC" id="4.2.1.2"/>
    </reaction>
</comment>
<dbReference type="eggNOG" id="COG1838">
    <property type="taxonomic scope" value="Bacteria"/>
</dbReference>
<dbReference type="InterPro" id="IPR004647">
    <property type="entry name" value="Fe-S_hydro-lyase_TtdB-typ_cat"/>
</dbReference>
<evidence type="ECO:0000256" key="4">
    <source>
        <dbReference type="ARBA" id="ARBA00022485"/>
    </source>
</evidence>
<dbReference type="EMBL" id="ACYH01000058">
    <property type="protein sequence ID" value="EEV19428.1"/>
    <property type="molecule type" value="Genomic_DNA"/>
</dbReference>
<name>C8PSZ3_9SPIR</name>